<organism evidence="2 3">
    <name type="scientific">Thalassiosira oceanica</name>
    <name type="common">Marine diatom</name>
    <dbReference type="NCBI Taxonomy" id="159749"/>
    <lineage>
        <taxon>Eukaryota</taxon>
        <taxon>Sar</taxon>
        <taxon>Stramenopiles</taxon>
        <taxon>Ochrophyta</taxon>
        <taxon>Bacillariophyta</taxon>
        <taxon>Coscinodiscophyceae</taxon>
        <taxon>Thalassiosirophycidae</taxon>
        <taxon>Thalassiosirales</taxon>
        <taxon>Thalassiosiraceae</taxon>
        <taxon>Thalassiosira</taxon>
    </lineage>
</organism>
<reference evidence="2 3" key="1">
    <citation type="journal article" date="2012" name="Genome Biol.">
        <title>Genome and low-iron response of an oceanic diatom adapted to chronic iron limitation.</title>
        <authorList>
            <person name="Lommer M."/>
            <person name="Specht M."/>
            <person name="Roy A.S."/>
            <person name="Kraemer L."/>
            <person name="Andreson R."/>
            <person name="Gutowska M.A."/>
            <person name="Wolf J."/>
            <person name="Bergner S.V."/>
            <person name="Schilhabel M.B."/>
            <person name="Klostermeier U.C."/>
            <person name="Beiko R.G."/>
            <person name="Rosenstiel P."/>
            <person name="Hippler M."/>
            <person name="Laroche J."/>
        </authorList>
    </citation>
    <scope>NUCLEOTIDE SEQUENCE [LARGE SCALE GENOMIC DNA]</scope>
    <source>
        <strain evidence="2 3">CCMP1005</strain>
    </source>
</reference>
<keyword evidence="3" id="KW-1185">Reference proteome</keyword>
<feature type="compositionally biased region" description="Basic and acidic residues" evidence="1">
    <location>
        <begin position="114"/>
        <end position="126"/>
    </location>
</feature>
<evidence type="ECO:0000256" key="1">
    <source>
        <dbReference type="SAM" id="MobiDB-lite"/>
    </source>
</evidence>
<feature type="compositionally biased region" description="Pro residues" evidence="1">
    <location>
        <begin position="1"/>
        <end position="11"/>
    </location>
</feature>
<feature type="region of interest" description="Disordered" evidence="1">
    <location>
        <begin position="1"/>
        <end position="43"/>
    </location>
</feature>
<proteinExistence type="predicted"/>
<dbReference type="Proteomes" id="UP000266841">
    <property type="component" value="Unassembled WGS sequence"/>
</dbReference>
<dbReference type="AlphaFoldDB" id="K0QYJ0"/>
<gene>
    <name evidence="2" type="ORF">THAOC_37670</name>
</gene>
<sequence>MLCTLAPPPPLSGRSSCPPRGTAGRTPPSSTSSPPRPVIAPSPCSCVAPTTKLGLPIPDSSALRESARRTYTAHQGLAGRGRASGGIVLYLDRLAPYELRRYRRCLAVSARQYAVRDESRPGREDDSVGQVCVSAEKDEAPGEDAAARGDDRKQKEGSGDGFPPCREGRGGTAGRGGGDHLVRQSCRGKVTLQDQTFALDSFVTQRDHNARKCLFGAQRRGFFLAFSWRAPDVRPPQFTTDNCRRRRLNARQYWHLASAARSGFACPVPSRRVGRRASVMTRLPARPSASVAFYVRRALRTVASLPKPRPRLGLAPEGRVIAKGSQPTAWCRLAWYEVIIILNQILSGFFGRRNSANNRSFETGRVRRKLLQYHPITLPEPYCDRAMISASIIGRRGDENLRII</sequence>
<feature type="region of interest" description="Disordered" evidence="1">
    <location>
        <begin position="114"/>
        <end position="180"/>
    </location>
</feature>
<accession>K0QYJ0</accession>
<name>K0QYJ0_THAOC</name>
<evidence type="ECO:0000313" key="2">
    <source>
        <dbReference type="EMBL" id="EJK43845.1"/>
    </source>
</evidence>
<protein>
    <submittedName>
        <fullName evidence="2">Uncharacterized protein</fullName>
    </submittedName>
</protein>
<feature type="compositionally biased region" description="Basic and acidic residues" evidence="1">
    <location>
        <begin position="135"/>
        <end position="158"/>
    </location>
</feature>
<comment type="caution">
    <text evidence="2">The sequence shown here is derived from an EMBL/GenBank/DDBJ whole genome shotgun (WGS) entry which is preliminary data.</text>
</comment>
<dbReference type="EMBL" id="AGNL01050559">
    <property type="protein sequence ID" value="EJK43845.1"/>
    <property type="molecule type" value="Genomic_DNA"/>
</dbReference>
<evidence type="ECO:0000313" key="3">
    <source>
        <dbReference type="Proteomes" id="UP000266841"/>
    </source>
</evidence>